<dbReference type="EMBL" id="JAANYN010000001">
    <property type="protein sequence ID" value="NHE55207.1"/>
    <property type="molecule type" value="Genomic_DNA"/>
</dbReference>
<dbReference type="InterPro" id="IPR011042">
    <property type="entry name" value="6-blade_b-propeller_TolB-like"/>
</dbReference>
<evidence type="ECO:0000313" key="1">
    <source>
        <dbReference type="EMBL" id="NHE55207.1"/>
    </source>
</evidence>
<reference evidence="1 2" key="1">
    <citation type="submission" date="2020-03" db="EMBL/GenBank/DDBJ databases">
        <title>Cyclobacterium plantarum sp. nov., a marine bacterium isolated from a coastal-marine wetland.</title>
        <authorList>
            <person name="Sanchez-Porro C."/>
            <person name="Ventosa A."/>
            <person name="Amoozegar M."/>
        </authorList>
    </citation>
    <scope>NUCLEOTIDE SEQUENCE [LARGE SCALE GENOMIC DNA]</scope>
    <source>
        <strain evidence="1 2">GBPx2</strain>
    </source>
</reference>
<comment type="caution">
    <text evidence="1">The sequence shown here is derived from an EMBL/GenBank/DDBJ whole genome shotgun (WGS) entry which is preliminary data.</text>
</comment>
<evidence type="ECO:0000313" key="2">
    <source>
        <dbReference type="Proteomes" id="UP000649799"/>
    </source>
</evidence>
<dbReference type="RefSeq" id="WP_166141934.1">
    <property type="nucleotide sequence ID" value="NZ_JAANYN010000001.1"/>
</dbReference>
<accession>A0ABX0H4K6</accession>
<dbReference type="GO" id="GO:0005524">
    <property type="term" value="F:ATP binding"/>
    <property type="evidence" value="ECO:0007669"/>
    <property type="project" value="UniProtKB-KW"/>
</dbReference>
<name>A0ABX0H4K6_9BACT</name>
<dbReference type="Gene3D" id="2.120.10.30">
    <property type="entry name" value="TolB, C-terminal domain"/>
    <property type="match status" value="1"/>
</dbReference>
<dbReference type="SUPFAM" id="SSF63829">
    <property type="entry name" value="Calcium-dependent phosphotriesterase"/>
    <property type="match status" value="1"/>
</dbReference>
<sequence length="301" mass="32848">MKSSKTPSTITIWTLSLILSIFWSCGPANSDKESENEMVEEELSSSTSPGLDLLWETSPDLTTNESVHYEESDGQIYVANIEGGPDEKDGVGSISKLNTEGEILERDWVSGLNAPKGMAVKGDYLYVTDIDRLLEIELATGETSNTYEIDGAVFLNDAATDGEKVYFSDMRTNKIHYLEDGAIHTFAEEQNSINGLRVGNGNTLYGLDAEGLKQYEPDGSFQIINAEVTGGDGLIVLDESTFIASKWGGEVFLIQDGTATKILDTTEEESNTADIGFIPGEDIVLVPTFFKNKVVAYKLSY</sequence>
<gene>
    <name evidence="1" type="ORF">G9Q97_00075</name>
</gene>
<dbReference type="Proteomes" id="UP000649799">
    <property type="component" value="Unassembled WGS sequence"/>
</dbReference>
<protein>
    <submittedName>
        <fullName evidence="1">ATP-binding protein</fullName>
    </submittedName>
</protein>
<organism evidence="1 2">
    <name type="scientific">Cyclobacterium plantarum</name>
    <dbReference type="NCBI Taxonomy" id="2716263"/>
    <lineage>
        <taxon>Bacteria</taxon>
        <taxon>Pseudomonadati</taxon>
        <taxon>Bacteroidota</taxon>
        <taxon>Cytophagia</taxon>
        <taxon>Cytophagales</taxon>
        <taxon>Cyclobacteriaceae</taxon>
        <taxon>Cyclobacterium</taxon>
    </lineage>
</organism>
<keyword evidence="1" id="KW-0547">Nucleotide-binding</keyword>
<proteinExistence type="predicted"/>
<keyword evidence="2" id="KW-1185">Reference proteome</keyword>
<keyword evidence="1" id="KW-0067">ATP-binding</keyword>